<dbReference type="Proteomes" id="UP001162992">
    <property type="component" value="Chromosome 1"/>
</dbReference>
<proteinExistence type="predicted"/>
<name>A0ACC2EZ38_DIPCM</name>
<sequence length="306" mass="36196">MGIEWPDWEAESYPTLEDLAIMAPVFAALFPTIRFLLDRFCFEIVGRRLFQKKHEASTKKLIDDDKIELEKKLVKFKESGWKCVYYLSAEVFALLITYEEPWFWDTKYFWKGPGEQVWPDQKVKFKLKVLYAFATGFYMYSIVALIFWETRRKDFGVSMSHHVATLFLIVCSYKIRFARIGSVVLALHDASDVFLEIAKMNKYAGTPIVPDIFFVLFAVSWVLLRLIYYPFWIIWSTSYEVLQVLSKEVHRGHGPIFYYIFNMLLISLLVLHVYWWILIYRMLVKQIRARGKVGDDVRSDSEDEDA</sequence>
<evidence type="ECO:0000313" key="2">
    <source>
        <dbReference type="Proteomes" id="UP001162992"/>
    </source>
</evidence>
<reference evidence="2" key="1">
    <citation type="journal article" date="2024" name="Proc. Natl. Acad. Sci. U.S.A.">
        <title>Extraordinary preservation of gene collinearity over three hundred million years revealed in homosporous lycophytes.</title>
        <authorList>
            <person name="Li C."/>
            <person name="Wickell D."/>
            <person name="Kuo L.Y."/>
            <person name="Chen X."/>
            <person name="Nie B."/>
            <person name="Liao X."/>
            <person name="Peng D."/>
            <person name="Ji J."/>
            <person name="Jenkins J."/>
            <person name="Williams M."/>
            <person name="Shu S."/>
            <person name="Plott C."/>
            <person name="Barry K."/>
            <person name="Rajasekar S."/>
            <person name="Grimwood J."/>
            <person name="Han X."/>
            <person name="Sun S."/>
            <person name="Hou Z."/>
            <person name="He W."/>
            <person name="Dai G."/>
            <person name="Sun C."/>
            <person name="Schmutz J."/>
            <person name="Leebens-Mack J.H."/>
            <person name="Li F.W."/>
            <person name="Wang L."/>
        </authorList>
    </citation>
    <scope>NUCLEOTIDE SEQUENCE [LARGE SCALE GENOMIC DNA]</scope>
    <source>
        <strain evidence="2">cv. PW_Plant_1</strain>
    </source>
</reference>
<evidence type="ECO:0000313" key="1">
    <source>
        <dbReference type="EMBL" id="KAJ7571727.1"/>
    </source>
</evidence>
<keyword evidence="2" id="KW-1185">Reference proteome</keyword>
<organism evidence="1 2">
    <name type="scientific">Diphasiastrum complanatum</name>
    <name type="common">Issler's clubmoss</name>
    <name type="synonym">Lycopodium complanatum</name>
    <dbReference type="NCBI Taxonomy" id="34168"/>
    <lineage>
        <taxon>Eukaryota</taxon>
        <taxon>Viridiplantae</taxon>
        <taxon>Streptophyta</taxon>
        <taxon>Embryophyta</taxon>
        <taxon>Tracheophyta</taxon>
        <taxon>Lycopodiopsida</taxon>
        <taxon>Lycopodiales</taxon>
        <taxon>Lycopodiaceae</taxon>
        <taxon>Lycopodioideae</taxon>
        <taxon>Diphasiastrum</taxon>
    </lineage>
</organism>
<comment type="caution">
    <text evidence="1">The sequence shown here is derived from an EMBL/GenBank/DDBJ whole genome shotgun (WGS) entry which is preliminary data.</text>
</comment>
<dbReference type="EMBL" id="CM055092">
    <property type="protein sequence ID" value="KAJ7571727.1"/>
    <property type="molecule type" value="Genomic_DNA"/>
</dbReference>
<accession>A0ACC2EZ38</accession>
<protein>
    <submittedName>
        <fullName evidence="1">Uncharacterized protein</fullName>
    </submittedName>
</protein>
<gene>
    <name evidence="1" type="ORF">O6H91_01G175000</name>
</gene>